<organism evidence="5 6">
    <name type="scientific">Pseudorhizobium halotolerans</name>
    <dbReference type="NCBI Taxonomy" id="1233081"/>
    <lineage>
        <taxon>Bacteria</taxon>
        <taxon>Pseudomonadati</taxon>
        <taxon>Pseudomonadota</taxon>
        <taxon>Alphaproteobacteria</taxon>
        <taxon>Hyphomicrobiales</taxon>
        <taxon>Rhizobiaceae</taxon>
        <taxon>Rhizobium/Agrobacterium group</taxon>
        <taxon>Pseudorhizobium</taxon>
    </lineage>
</organism>
<gene>
    <name evidence="5" type="ORF">RHAB21_00156</name>
</gene>
<dbReference type="PANTHER" id="PTHR12599">
    <property type="entry name" value="PTERIN-4-ALPHA-CARBINOLAMINE DEHYDRATASE"/>
    <property type="match status" value="1"/>
</dbReference>
<dbReference type="Proteomes" id="UP000601041">
    <property type="component" value="Unassembled WGS sequence"/>
</dbReference>
<dbReference type="NCBIfam" id="NF002018">
    <property type="entry name" value="PRK00823.1-3"/>
    <property type="match status" value="1"/>
</dbReference>
<protein>
    <recommendedName>
        <fullName evidence="4">Putative pterin-4-alpha-carbinolamine dehydratase</fullName>
        <shortName evidence="4">PHS</shortName>
        <ecNumber evidence="4">4.2.1.96</ecNumber>
    </recommendedName>
    <alternativeName>
        <fullName evidence="4">4-alpha-hydroxy-tetrahydropterin dehydratase</fullName>
    </alternativeName>
    <alternativeName>
        <fullName evidence="4">Pterin carbinolamine dehydratase</fullName>
        <shortName evidence="4">PCD</shortName>
    </alternativeName>
</protein>
<proteinExistence type="inferred from homology"/>
<sequence>MSLDKLSSEAIEQDLSGLPGWTLREDGAAISRSFRFRNFSQAFGFMAECALVAERMNHHPEWFNVYSRVDVTLNTHDAGGVTEKDVKLARAMNRAASRGD</sequence>
<evidence type="ECO:0000256" key="2">
    <source>
        <dbReference type="ARBA" id="ARBA00006472"/>
    </source>
</evidence>
<evidence type="ECO:0000256" key="3">
    <source>
        <dbReference type="ARBA" id="ARBA00023239"/>
    </source>
</evidence>
<dbReference type="CDD" id="cd00914">
    <property type="entry name" value="PCD_DCoH_subfamily_b"/>
    <property type="match status" value="1"/>
</dbReference>
<evidence type="ECO:0000256" key="1">
    <source>
        <dbReference type="ARBA" id="ARBA00001554"/>
    </source>
</evidence>
<accession>A0ABN7JBB1</accession>
<dbReference type="Gene3D" id="3.30.1360.20">
    <property type="entry name" value="Transcriptional coactivator/pterin dehydratase"/>
    <property type="match status" value="1"/>
</dbReference>
<comment type="catalytic activity">
    <reaction evidence="1 4">
        <text>(4aS,6R)-4a-hydroxy-L-erythro-5,6,7,8-tetrahydrobiopterin = (6R)-L-erythro-6,7-dihydrobiopterin + H2O</text>
        <dbReference type="Rhea" id="RHEA:11920"/>
        <dbReference type="ChEBI" id="CHEBI:15377"/>
        <dbReference type="ChEBI" id="CHEBI:15642"/>
        <dbReference type="ChEBI" id="CHEBI:43120"/>
        <dbReference type="EC" id="4.2.1.96"/>
    </reaction>
</comment>
<dbReference type="NCBIfam" id="NF002017">
    <property type="entry name" value="PRK00823.1-2"/>
    <property type="match status" value="1"/>
</dbReference>
<dbReference type="InterPro" id="IPR001533">
    <property type="entry name" value="Pterin_deHydtase"/>
</dbReference>
<comment type="similarity">
    <text evidence="2 4">Belongs to the pterin-4-alpha-carbinolamine dehydratase family.</text>
</comment>
<dbReference type="EC" id="4.2.1.96" evidence="4"/>
<dbReference type="HAMAP" id="MF_00434">
    <property type="entry name" value="Pterin_4_alpha"/>
    <property type="match status" value="1"/>
</dbReference>
<dbReference type="EMBL" id="CABFWE030000001">
    <property type="protein sequence ID" value="CAD7023224.1"/>
    <property type="molecule type" value="Genomic_DNA"/>
</dbReference>
<keyword evidence="6" id="KW-1185">Reference proteome</keyword>
<evidence type="ECO:0000256" key="4">
    <source>
        <dbReference type="HAMAP-Rule" id="MF_00434"/>
    </source>
</evidence>
<name>A0ABN7JBB1_9HYPH</name>
<comment type="caution">
    <text evidence="5">The sequence shown here is derived from an EMBL/GenBank/DDBJ whole genome shotgun (WGS) entry which is preliminary data.</text>
</comment>
<evidence type="ECO:0000313" key="5">
    <source>
        <dbReference type="EMBL" id="CAD7023224.1"/>
    </source>
</evidence>
<keyword evidence="3 4" id="KW-0456">Lyase</keyword>
<evidence type="ECO:0000313" key="6">
    <source>
        <dbReference type="Proteomes" id="UP000601041"/>
    </source>
</evidence>
<reference evidence="5 6" key="1">
    <citation type="submission" date="2020-11" db="EMBL/GenBank/DDBJ databases">
        <authorList>
            <person name="Lassalle F."/>
        </authorList>
    </citation>
    <scope>NUCLEOTIDE SEQUENCE [LARGE SCALE GENOMIC DNA]</scope>
    <source>
        <strain evidence="5 6">AB21</strain>
    </source>
</reference>
<dbReference type="Pfam" id="PF01329">
    <property type="entry name" value="Pterin_4a"/>
    <property type="match status" value="1"/>
</dbReference>
<dbReference type="PANTHER" id="PTHR12599:SF0">
    <property type="entry name" value="PTERIN-4-ALPHA-CARBINOLAMINE DEHYDRATASE"/>
    <property type="match status" value="1"/>
</dbReference>
<dbReference type="InterPro" id="IPR036428">
    <property type="entry name" value="PCD_sf"/>
</dbReference>
<dbReference type="SUPFAM" id="SSF55248">
    <property type="entry name" value="PCD-like"/>
    <property type="match status" value="1"/>
</dbReference>
<dbReference type="RefSeq" id="WP_142586451.1">
    <property type="nucleotide sequence ID" value="NZ_CABFWE030000001.1"/>
</dbReference>